<gene>
    <name evidence="2" type="ordered locus">P9303_13261</name>
</gene>
<protein>
    <submittedName>
        <fullName evidence="2">Uncharacterized protein</fullName>
    </submittedName>
</protein>
<reference evidence="2 3" key="1">
    <citation type="journal article" date="2007" name="PLoS Genet.">
        <title>Patterns and implications of gene gain and loss in the evolution of Prochlorococcus.</title>
        <authorList>
            <person name="Kettler G.C."/>
            <person name="Martiny A.C."/>
            <person name="Huang K."/>
            <person name="Zucker J."/>
            <person name="Coleman M.L."/>
            <person name="Rodrigue S."/>
            <person name="Chen F."/>
            <person name="Lapidus A."/>
            <person name="Ferriera S."/>
            <person name="Johnson J."/>
            <person name="Steglich C."/>
            <person name="Church G.M."/>
            <person name="Richardson P."/>
            <person name="Chisholm S.W."/>
        </authorList>
    </citation>
    <scope>NUCLEOTIDE SEQUENCE [LARGE SCALE GENOMIC DNA]</scope>
    <source>
        <strain evidence="2 3">MIT 9303</strain>
    </source>
</reference>
<accession>A2C9B3</accession>
<evidence type="ECO:0000313" key="3">
    <source>
        <dbReference type="Proteomes" id="UP000002274"/>
    </source>
</evidence>
<evidence type="ECO:0000313" key="2">
    <source>
        <dbReference type="EMBL" id="ABM78073.1"/>
    </source>
</evidence>
<feature type="region of interest" description="Disordered" evidence="1">
    <location>
        <begin position="1"/>
        <end position="25"/>
    </location>
</feature>
<proteinExistence type="predicted"/>
<sequence length="41" mass="4293">MTAAVSFNPKSCSHPGDNAAAQKQNHANALDQADLAFAELH</sequence>
<evidence type="ECO:0000256" key="1">
    <source>
        <dbReference type="SAM" id="MobiDB-lite"/>
    </source>
</evidence>
<organism evidence="2 3">
    <name type="scientific">Prochlorococcus marinus (strain MIT 9303)</name>
    <dbReference type="NCBI Taxonomy" id="59922"/>
    <lineage>
        <taxon>Bacteria</taxon>
        <taxon>Bacillati</taxon>
        <taxon>Cyanobacteriota</taxon>
        <taxon>Cyanophyceae</taxon>
        <taxon>Synechococcales</taxon>
        <taxon>Prochlorococcaceae</taxon>
        <taxon>Prochlorococcus</taxon>
    </lineage>
</organism>
<dbReference type="KEGG" id="pmf:P9303_13261"/>
<dbReference type="Proteomes" id="UP000002274">
    <property type="component" value="Chromosome"/>
</dbReference>
<dbReference type="HOGENOM" id="CLU_3275048_0_0_3"/>
<dbReference type="AlphaFoldDB" id="A2C9B3"/>
<dbReference type="EMBL" id="CP000554">
    <property type="protein sequence ID" value="ABM78073.1"/>
    <property type="molecule type" value="Genomic_DNA"/>
</dbReference>
<name>A2C9B3_PROM3</name>
<dbReference type="STRING" id="59922.P9303_13261"/>